<dbReference type="Gene3D" id="3.30.70.360">
    <property type="match status" value="1"/>
</dbReference>
<comment type="cofactor">
    <cofactor evidence="1">
        <name>Zn(2+)</name>
        <dbReference type="ChEBI" id="CHEBI:29105"/>
    </cofactor>
</comment>
<comment type="caution">
    <text evidence="18">The sequence shown here is derived from an EMBL/GenBank/DDBJ whole genome shotgun (WGS) entry which is preliminary data.</text>
</comment>
<dbReference type="NCBIfam" id="TIGR01880">
    <property type="entry name" value="Ac-peptdase-euk"/>
    <property type="match status" value="1"/>
</dbReference>
<dbReference type="PANTHER" id="PTHR45892">
    <property type="entry name" value="AMINOACYLASE-1"/>
    <property type="match status" value="1"/>
</dbReference>
<feature type="transmembrane region" description="Helical" evidence="15">
    <location>
        <begin position="390"/>
        <end position="415"/>
    </location>
</feature>
<evidence type="ECO:0000256" key="8">
    <source>
        <dbReference type="ARBA" id="ARBA00022723"/>
    </source>
</evidence>
<evidence type="ECO:0000259" key="16">
    <source>
        <dbReference type="Pfam" id="PF00520"/>
    </source>
</evidence>
<feature type="domain" description="Ion transport" evidence="16">
    <location>
        <begin position="168"/>
        <end position="415"/>
    </location>
</feature>
<dbReference type="Gene3D" id="1.20.120.350">
    <property type="entry name" value="Voltage-gated potassium channels. Chain C"/>
    <property type="match status" value="1"/>
</dbReference>
<feature type="transmembrane region" description="Helical" evidence="15">
    <location>
        <begin position="237"/>
        <end position="258"/>
    </location>
</feature>
<keyword evidence="11 15" id="KW-1133">Transmembrane helix</keyword>
<evidence type="ECO:0000256" key="15">
    <source>
        <dbReference type="SAM" id="Phobius"/>
    </source>
</evidence>
<dbReference type="Pfam" id="PF00520">
    <property type="entry name" value="Ion_trans"/>
    <property type="match status" value="1"/>
</dbReference>
<dbReference type="PROSITE" id="PS00758">
    <property type="entry name" value="ARGE_DAPE_CPG2_1"/>
    <property type="match status" value="1"/>
</dbReference>
<feature type="transmembrane region" description="Helical" evidence="15">
    <location>
        <begin position="302"/>
        <end position="327"/>
    </location>
</feature>
<dbReference type="InterPro" id="IPR005821">
    <property type="entry name" value="Ion_trans_dom"/>
</dbReference>
<evidence type="ECO:0000256" key="1">
    <source>
        <dbReference type="ARBA" id="ARBA00001947"/>
    </source>
</evidence>
<dbReference type="SUPFAM" id="SSF81324">
    <property type="entry name" value="Voltage-gated potassium channels"/>
    <property type="match status" value="1"/>
</dbReference>
<dbReference type="EC" id="3.5.1.14" evidence="5"/>
<dbReference type="Pfam" id="PF07687">
    <property type="entry name" value="M20_dimer"/>
    <property type="match status" value="1"/>
</dbReference>
<accession>A0ABP0KMF1</accession>
<dbReference type="InterPro" id="IPR052083">
    <property type="entry name" value="Aminoacylase-1_M20A"/>
</dbReference>
<name>A0ABP0KMF1_9DINO</name>
<organism evidence="18 19">
    <name type="scientific">Durusdinium trenchii</name>
    <dbReference type="NCBI Taxonomy" id="1381693"/>
    <lineage>
        <taxon>Eukaryota</taxon>
        <taxon>Sar</taxon>
        <taxon>Alveolata</taxon>
        <taxon>Dinophyceae</taxon>
        <taxon>Suessiales</taxon>
        <taxon>Symbiodiniaceae</taxon>
        <taxon>Durusdinium</taxon>
    </lineage>
</organism>
<dbReference type="Gene3D" id="3.40.630.10">
    <property type="entry name" value="Zn peptidases"/>
    <property type="match status" value="1"/>
</dbReference>
<dbReference type="InterPro" id="IPR010159">
    <property type="entry name" value="N-acyl_aa_amidohydrolase"/>
</dbReference>
<evidence type="ECO:0000256" key="4">
    <source>
        <dbReference type="ARBA" id="ARBA00006247"/>
    </source>
</evidence>
<reference evidence="18 19" key="1">
    <citation type="submission" date="2024-02" db="EMBL/GenBank/DDBJ databases">
        <authorList>
            <person name="Chen Y."/>
            <person name="Shah S."/>
            <person name="Dougan E. K."/>
            <person name="Thang M."/>
            <person name="Chan C."/>
        </authorList>
    </citation>
    <scope>NUCLEOTIDE SEQUENCE [LARGE SCALE GENOMIC DNA]</scope>
</reference>
<dbReference type="InterPro" id="IPR036264">
    <property type="entry name" value="Bact_exopeptidase_dim_dom"/>
</dbReference>
<feature type="domain" description="Peptidase M20 dimerisation" evidence="17">
    <location>
        <begin position="633"/>
        <end position="754"/>
    </location>
</feature>
<keyword evidence="8" id="KW-0479">Metal-binding</keyword>
<feature type="region of interest" description="Disordered" evidence="14">
    <location>
        <begin position="52"/>
        <end position="82"/>
    </location>
</feature>
<keyword evidence="6" id="KW-0963">Cytoplasm</keyword>
<evidence type="ECO:0000313" key="18">
    <source>
        <dbReference type="EMBL" id="CAK9028020.1"/>
    </source>
</evidence>
<dbReference type="Pfam" id="PF01546">
    <property type="entry name" value="Peptidase_M20"/>
    <property type="match status" value="1"/>
</dbReference>
<gene>
    <name evidence="18" type="ORF">CCMP2556_LOCUS16954</name>
</gene>
<feature type="transmembrane region" description="Helical" evidence="15">
    <location>
        <begin position="204"/>
        <end position="225"/>
    </location>
</feature>
<evidence type="ECO:0000256" key="14">
    <source>
        <dbReference type="SAM" id="MobiDB-lite"/>
    </source>
</evidence>
<dbReference type="Proteomes" id="UP001642484">
    <property type="component" value="Unassembled WGS sequence"/>
</dbReference>
<protein>
    <recommendedName>
        <fullName evidence="5">N-acyl-aliphatic-L-amino acid amidohydrolase</fullName>
        <ecNumber evidence="5">3.5.1.14</ecNumber>
    </recommendedName>
    <alternativeName>
        <fullName evidence="13">N-acyl-L-amino-acid amidohydrolase</fullName>
    </alternativeName>
</protein>
<comment type="subcellular location">
    <subcellularLocation>
        <location evidence="3">Cytoplasm</location>
    </subcellularLocation>
    <subcellularLocation>
        <location evidence="2">Membrane</location>
        <topology evidence="2">Multi-pass membrane protein</topology>
    </subcellularLocation>
</comment>
<dbReference type="Gene3D" id="1.10.287.70">
    <property type="match status" value="1"/>
</dbReference>
<evidence type="ECO:0000256" key="7">
    <source>
        <dbReference type="ARBA" id="ARBA00022692"/>
    </source>
</evidence>
<evidence type="ECO:0000256" key="12">
    <source>
        <dbReference type="ARBA" id="ARBA00023136"/>
    </source>
</evidence>
<evidence type="ECO:0000256" key="3">
    <source>
        <dbReference type="ARBA" id="ARBA00004496"/>
    </source>
</evidence>
<keyword evidence="9" id="KW-0378">Hydrolase</keyword>
<dbReference type="SUPFAM" id="SSF53187">
    <property type="entry name" value="Zn-dependent exopeptidases"/>
    <property type="match status" value="1"/>
</dbReference>
<dbReference type="InterPro" id="IPR011650">
    <property type="entry name" value="Peptidase_M20_dimer"/>
</dbReference>
<dbReference type="EMBL" id="CAXAMN010009224">
    <property type="protein sequence ID" value="CAK9028020.1"/>
    <property type="molecule type" value="Genomic_DNA"/>
</dbReference>
<evidence type="ECO:0000256" key="10">
    <source>
        <dbReference type="ARBA" id="ARBA00022833"/>
    </source>
</evidence>
<evidence type="ECO:0000256" key="9">
    <source>
        <dbReference type="ARBA" id="ARBA00022801"/>
    </source>
</evidence>
<keyword evidence="7 15" id="KW-0812">Transmembrane</keyword>
<dbReference type="InterPro" id="IPR001261">
    <property type="entry name" value="ArgE/DapE_CS"/>
</dbReference>
<evidence type="ECO:0000313" key="19">
    <source>
        <dbReference type="Proteomes" id="UP001642484"/>
    </source>
</evidence>
<dbReference type="InterPro" id="IPR027359">
    <property type="entry name" value="Volt_channel_dom_sf"/>
</dbReference>
<dbReference type="PANTHER" id="PTHR45892:SF1">
    <property type="entry name" value="AMINOACYLASE-1"/>
    <property type="match status" value="1"/>
</dbReference>
<evidence type="ECO:0000259" key="17">
    <source>
        <dbReference type="Pfam" id="PF07687"/>
    </source>
</evidence>
<proteinExistence type="inferred from homology"/>
<evidence type="ECO:0000256" key="6">
    <source>
        <dbReference type="ARBA" id="ARBA00022490"/>
    </source>
</evidence>
<dbReference type="Gene3D" id="1.10.150.900">
    <property type="match status" value="1"/>
</dbReference>
<comment type="similarity">
    <text evidence="4">Belongs to the peptidase M20A family.</text>
</comment>
<evidence type="ECO:0000256" key="11">
    <source>
        <dbReference type="ARBA" id="ARBA00022989"/>
    </source>
</evidence>
<dbReference type="PROSITE" id="PS00759">
    <property type="entry name" value="ARGE_DAPE_CPG2_2"/>
    <property type="match status" value="1"/>
</dbReference>
<keyword evidence="10" id="KW-0862">Zinc</keyword>
<evidence type="ECO:0000256" key="2">
    <source>
        <dbReference type="ARBA" id="ARBA00004141"/>
    </source>
</evidence>
<sequence length="1012" mass="113091">MANVFAVLAAHQRSLHELIDAQHQVLRQQLADAGWLRDIELDGGAQLEGISGGLAPKLGTSQQSLQPTLPDDVDPLPPNTPKSALLTASPSAFVLLTSQDSPSVNSAGSHLAQPELTSQEVVKILSKTDEEEQETSPGSQPLGSHSSAMIAQRAFSKNDKVKFIYRLDCLAGLCVLVNSIFMAIELEFEGRFSGQTLNQGHAPVADPSFFFSVSDNIFAVLYFLELMARIAVERRKFFTTLVNWFDIFLATITCFDVWVLRPMALSGGATDQMILLRLARAVKSMRAIRMVRTLRLFRGLRVLVQACYSFLPSLCWSMVLLGIFMVMGALMLGNMLQEFIADQGQDFDTREWIWQHYGTALRAMYTLYEITFAGNWPTYARPVIDGVSSYFAVFFLLYITLIVFAVIRVITAIFLKDTLDAASNDAEHLVVEKLQKKAQYVRRSDEQQKCLRCDEFLRIRSVSGEGPGGSYAVAVQWLKRFCHRVGLATQQVEPVKGKPVLLATWPGRDPSLPALLLNSHYDVVPAMEEFWTVDPWAAQIKDGKIYGRGTQDMKSVCVQYLLAIERLKKKHFMPERTVHLSFVPDEEVGGVEGMGELLKTAEFQALGTLGLALDEGLANPGDAFTVFYGERTPWWILVRASGPTGHGSRFIKETAPQKLLRMAERALAFRQAQEEALGHDQNGCKHGTAKKLGDVTTLNLTMLRTGVSNDNGKTFCLNVIPTEAEAGFDVRITPNLAPKDFQALLDKWCEDEGVVWQFAPWTRPLSEHFVTATDESNPWWVAFSEAMASMNHKVEPEVFPAATDSRFLRELHIPALGFSPMKNCPILLHEHNEYLPVDIFLAGIEVYVGLVEALASKEKLPGEDEEQTFRFPLDDELLRGMITQQRMSEILQVPEVKAYFQTLEVDVHEGAALFHILDNGDGEVTREEFIDGILRCKGPARAIDQVAMQADLTHLHDKLSDILKILEEVHHTRTTSNSRPKLLRRGSMANHLRLFRMDAGEEVLHAQGSNRI</sequence>
<dbReference type="InterPro" id="IPR002933">
    <property type="entry name" value="Peptidase_M20"/>
</dbReference>
<dbReference type="SUPFAM" id="SSF55031">
    <property type="entry name" value="Bacterial exopeptidase dimerisation domain"/>
    <property type="match status" value="1"/>
</dbReference>
<keyword evidence="12 15" id="KW-0472">Membrane</keyword>
<evidence type="ECO:0000256" key="13">
    <source>
        <dbReference type="ARBA" id="ARBA00029656"/>
    </source>
</evidence>
<feature type="transmembrane region" description="Helical" evidence="15">
    <location>
        <begin position="163"/>
        <end position="184"/>
    </location>
</feature>
<keyword evidence="19" id="KW-1185">Reference proteome</keyword>
<evidence type="ECO:0000256" key="5">
    <source>
        <dbReference type="ARBA" id="ARBA00011913"/>
    </source>
</evidence>